<sequence>MSQTINNAPGEEKATITVVEDVRRGAPTEAVVKKQIDELNAGHAVQMNPNSIAYRFSKRSRPFERQPLSAWWPGSALRPTLTSSIVANKGFIRQFGSVIDGTLKLNPPYVSAFGGLFSAGQVIGQFCIQWITDWVGRKGAMWTFMAILILAAVVECVSSIWWHFAIAKLIAGVGIGACQATLPVYINEHAPVQVRGLFIVAYNIWWSLGGLMCSIALYELNANLPYNWKIAIYTQFAMIGTSLIIFIFLPESTWWLVSKGKIERARKTLEYRFGAIPGYDIDGELSIIAVTIEKQRHWDREAKAEGPLAIFKGLNGKRFLIGSWPKVLQQFVGLGVFSSYSTYFFQLAGNSNAFQVTLIQGCLSLLAVILDAMCVDVIGRRRMTLFGFSGACAGVLIMAIVGCFDYTNKQLGSVLVFSGVLANFCNTFQSSTSYAYLTEMPEQRFKARATGWGLAYCNLYAVMFNFTIPLMLSKWVVKTAFLFAALGIP</sequence>
<feature type="transmembrane region" description="Helical" evidence="6">
    <location>
        <begin position="413"/>
        <end position="437"/>
    </location>
</feature>
<reference evidence="8 9" key="1">
    <citation type="submission" date="2018-11" db="EMBL/GenBank/DDBJ databases">
        <title>Genome sequence of Saitozyma podzolica DSM 27192.</title>
        <authorList>
            <person name="Aliyu H."/>
            <person name="Gorte O."/>
            <person name="Ochsenreither K."/>
        </authorList>
    </citation>
    <scope>NUCLEOTIDE SEQUENCE [LARGE SCALE GENOMIC DNA]</scope>
    <source>
        <strain evidence="8 9">DSM 27192</strain>
    </source>
</reference>
<comment type="caution">
    <text evidence="8">The sequence shown here is derived from an EMBL/GenBank/DDBJ whole genome shotgun (WGS) entry which is preliminary data.</text>
</comment>
<keyword evidence="3 6" id="KW-0812">Transmembrane</keyword>
<organism evidence="8 9">
    <name type="scientific">Saitozyma podzolica</name>
    <dbReference type="NCBI Taxonomy" id="1890683"/>
    <lineage>
        <taxon>Eukaryota</taxon>
        <taxon>Fungi</taxon>
        <taxon>Dikarya</taxon>
        <taxon>Basidiomycota</taxon>
        <taxon>Agaricomycotina</taxon>
        <taxon>Tremellomycetes</taxon>
        <taxon>Tremellales</taxon>
        <taxon>Trimorphomycetaceae</taxon>
        <taxon>Saitozyma</taxon>
    </lineage>
</organism>
<keyword evidence="4 6" id="KW-1133">Transmembrane helix</keyword>
<dbReference type="AlphaFoldDB" id="A0A427YSZ5"/>
<feature type="transmembrane region" description="Helical" evidence="6">
    <location>
        <begin position="198"/>
        <end position="218"/>
    </location>
</feature>
<evidence type="ECO:0000256" key="3">
    <source>
        <dbReference type="ARBA" id="ARBA00022692"/>
    </source>
</evidence>
<dbReference type="InterPro" id="IPR050360">
    <property type="entry name" value="MFS_Sugar_Transporters"/>
</dbReference>
<proteinExistence type="inferred from homology"/>
<dbReference type="PANTHER" id="PTHR48022">
    <property type="entry name" value="PLASTIDIC GLUCOSE TRANSPORTER 4"/>
    <property type="match status" value="1"/>
</dbReference>
<dbReference type="PROSITE" id="PS50850">
    <property type="entry name" value="MFS"/>
    <property type="match status" value="1"/>
</dbReference>
<accession>A0A427YSZ5</accession>
<feature type="domain" description="Major facilitator superfamily (MFS) profile" evidence="7">
    <location>
        <begin position="68"/>
        <end position="489"/>
    </location>
</feature>
<evidence type="ECO:0000256" key="1">
    <source>
        <dbReference type="ARBA" id="ARBA00004141"/>
    </source>
</evidence>
<evidence type="ECO:0000256" key="4">
    <source>
        <dbReference type="ARBA" id="ARBA00022989"/>
    </source>
</evidence>
<comment type="subcellular location">
    <subcellularLocation>
        <location evidence="1">Membrane</location>
        <topology evidence="1">Multi-pass membrane protein</topology>
    </subcellularLocation>
</comment>
<dbReference type="PROSITE" id="PS00217">
    <property type="entry name" value="SUGAR_TRANSPORT_2"/>
    <property type="match status" value="1"/>
</dbReference>
<evidence type="ECO:0000313" key="9">
    <source>
        <dbReference type="Proteomes" id="UP000279259"/>
    </source>
</evidence>
<feature type="transmembrane region" description="Helical" evidence="6">
    <location>
        <begin position="385"/>
        <end position="407"/>
    </location>
</feature>
<evidence type="ECO:0000256" key="5">
    <source>
        <dbReference type="ARBA" id="ARBA00023136"/>
    </source>
</evidence>
<comment type="similarity">
    <text evidence="2">Belongs to the major facilitator superfamily. Sugar transporter (TC 2.A.1.1) family.</text>
</comment>
<evidence type="ECO:0000256" key="2">
    <source>
        <dbReference type="ARBA" id="ARBA00010992"/>
    </source>
</evidence>
<dbReference type="InterPro" id="IPR005829">
    <property type="entry name" value="Sugar_transporter_CS"/>
</dbReference>
<dbReference type="EMBL" id="RSCD01000002">
    <property type="protein sequence ID" value="RSH94199.1"/>
    <property type="molecule type" value="Genomic_DNA"/>
</dbReference>
<keyword evidence="5 6" id="KW-0472">Membrane</keyword>
<dbReference type="Gene3D" id="1.20.1250.20">
    <property type="entry name" value="MFS general substrate transporter like domains"/>
    <property type="match status" value="1"/>
</dbReference>
<dbReference type="InterPro" id="IPR005828">
    <property type="entry name" value="MFS_sugar_transport-like"/>
</dbReference>
<dbReference type="Proteomes" id="UP000279259">
    <property type="component" value="Unassembled WGS sequence"/>
</dbReference>
<dbReference type="GO" id="GO:0005351">
    <property type="term" value="F:carbohydrate:proton symporter activity"/>
    <property type="evidence" value="ECO:0007669"/>
    <property type="project" value="TreeGrafter"/>
</dbReference>
<protein>
    <recommendedName>
        <fullName evidence="7">Major facilitator superfamily (MFS) profile domain-containing protein</fullName>
    </recommendedName>
</protein>
<evidence type="ECO:0000259" key="7">
    <source>
        <dbReference type="PROSITE" id="PS50850"/>
    </source>
</evidence>
<name>A0A427YSZ5_9TREE</name>
<dbReference type="InterPro" id="IPR036259">
    <property type="entry name" value="MFS_trans_sf"/>
</dbReference>
<feature type="transmembrane region" description="Helical" evidence="6">
    <location>
        <begin position="358"/>
        <end position="378"/>
    </location>
</feature>
<feature type="transmembrane region" description="Helical" evidence="6">
    <location>
        <begin position="449"/>
        <end position="472"/>
    </location>
</feature>
<evidence type="ECO:0000313" key="8">
    <source>
        <dbReference type="EMBL" id="RSH94199.1"/>
    </source>
</evidence>
<feature type="transmembrane region" description="Helical" evidence="6">
    <location>
        <begin position="109"/>
        <end position="128"/>
    </location>
</feature>
<dbReference type="SUPFAM" id="SSF103473">
    <property type="entry name" value="MFS general substrate transporter"/>
    <property type="match status" value="1"/>
</dbReference>
<keyword evidence="9" id="KW-1185">Reference proteome</keyword>
<dbReference type="GO" id="GO:0016020">
    <property type="term" value="C:membrane"/>
    <property type="evidence" value="ECO:0007669"/>
    <property type="project" value="UniProtKB-SubCell"/>
</dbReference>
<feature type="transmembrane region" description="Helical" evidence="6">
    <location>
        <begin position="140"/>
        <end position="163"/>
    </location>
</feature>
<dbReference type="OrthoDB" id="2544694at2759"/>
<dbReference type="InterPro" id="IPR020846">
    <property type="entry name" value="MFS_dom"/>
</dbReference>
<feature type="transmembrane region" description="Helical" evidence="6">
    <location>
        <begin position="169"/>
        <end position="186"/>
    </location>
</feature>
<dbReference type="Pfam" id="PF00083">
    <property type="entry name" value="Sugar_tr"/>
    <property type="match status" value="1"/>
</dbReference>
<feature type="transmembrane region" description="Helical" evidence="6">
    <location>
        <begin position="230"/>
        <end position="257"/>
    </location>
</feature>
<dbReference type="PANTHER" id="PTHR48022:SF68">
    <property type="entry name" value="MAJOR FACILITATOR SUPERFAMILY (MFS) PROFILE DOMAIN-CONTAINING PROTEIN-RELATED"/>
    <property type="match status" value="1"/>
</dbReference>
<evidence type="ECO:0000256" key="6">
    <source>
        <dbReference type="SAM" id="Phobius"/>
    </source>
</evidence>
<gene>
    <name evidence="8" type="ORF">EHS25_004002</name>
</gene>